<dbReference type="PANTHER" id="PTHR43133">
    <property type="entry name" value="RNA POLYMERASE ECF-TYPE SIGMA FACTO"/>
    <property type="match status" value="1"/>
</dbReference>
<name>A0A8J2XXZ4_9BACT</name>
<dbReference type="Pfam" id="PF08281">
    <property type="entry name" value="Sigma70_r4_2"/>
    <property type="match status" value="1"/>
</dbReference>
<dbReference type="Gene3D" id="1.10.10.10">
    <property type="entry name" value="Winged helix-like DNA-binding domain superfamily/Winged helix DNA-binding domain"/>
    <property type="match status" value="1"/>
</dbReference>
<evidence type="ECO:0000259" key="6">
    <source>
        <dbReference type="Pfam" id="PF08281"/>
    </source>
</evidence>
<protein>
    <submittedName>
        <fullName evidence="7">RNA polymerase sigma-70 factor</fullName>
    </submittedName>
</protein>
<dbReference type="SUPFAM" id="SSF88659">
    <property type="entry name" value="Sigma3 and sigma4 domains of RNA polymerase sigma factors"/>
    <property type="match status" value="1"/>
</dbReference>
<dbReference type="GO" id="GO:0006352">
    <property type="term" value="P:DNA-templated transcription initiation"/>
    <property type="evidence" value="ECO:0007669"/>
    <property type="project" value="InterPro"/>
</dbReference>
<dbReference type="RefSeq" id="WP_188938152.1">
    <property type="nucleotide sequence ID" value="NZ_BMJC01000009.1"/>
</dbReference>
<dbReference type="InterPro" id="IPR013325">
    <property type="entry name" value="RNA_pol_sigma_r2"/>
</dbReference>
<dbReference type="NCBIfam" id="TIGR02937">
    <property type="entry name" value="sigma70-ECF"/>
    <property type="match status" value="1"/>
</dbReference>
<dbReference type="InterPro" id="IPR013249">
    <property type="entry name" value="RNA_pol_sigma70_r4_t2"/>
</dbReference>
<dbReference type="InterPro" id="IPR014327">
    <property type="entry name" value="RNA_pol_sigma70_bacteroid"/>
</dbReference>
<dbReference type="InterPro" id="IPR007627">
    <property type="entry name" value="RNA_pol_sigma70_r2"/>
</dbReference>
<dbReference type="PANTHER" id="PTHR43133:SF46">
    <property type="entry name" value="RNA POLYMERASE SIGMA-70 FACTOR ECF SUBFAMILY"/>
    <property type="match status" value="1"/>
</dbReference>
<feature type="domain" description="RNA polymerase sigma factor 70 region 4 type 2" evidence="6">
    <location>
        <begin position="117"/>
        <end position="168"/>
    </location>
</feature>
<dbReference type="SUPFAM" id="SSF88946">
    <property type="entry name" value="Sigma2 domain of RNA polymerase sigma factors"/>
    <property type="match status" value="1"/>
</dbReference>
<dbReference type="Gene3D" id="1.10.1740.10">
    <property type="match status" value="1"/>
</dbReference>
<dbReference type="InterPro" id="IPR036388">
    <property type="entry name" value="WH-like_DNA-bd_sf"/>
</dbReference>
<dbReference type="InterPro" id="IPR039425">
    <property type="entry name" value="RNA_pol_sigma-70-like"/>
</dbReference>
<accession>A0A8J2XXZ4</accession>
<evidence type="ECO:0000313" key="8">
    <source>
        <dbReference type="Proteomes" id="UP000607559"/>
    </source>
</evidence>
<evidence type="ECO:0000256" key="4">
    <source>
        <dbReference type="ARBA" id="ARBA00023163"/>
    </source>
</evidence>
<dbReference type="NCBIfam" id="TIGR02985">
    <property type="entry name" value="Sig70_bacteroi1"/>
    <property type="match status" value="1"/>
</dbReference>
<dbReference type="InterPro" id="IPR014284">
    <property type="entry name" value="RNA_pol_sigma-70_dom"/>
</dbReference>
<gene>
    <name evidence="7" type="ORF">GCM10011511_56770</name>
</gene>
<evidence type="ECO:0000313" key="7">
    <source>
        <dbReference type="EMBL" id="GGB25492.1"/>
    </source>
</evidence>
<dbReference type="CDD" id="cd06171">
    <property type="entry name" value="Sigma70_r4"/>
    <property type="match status" value="1"/>
</dbReference>
<proteinExistence type="inferred from homology"/>
<keyword evidence="8" id="KW-1185">Reference proteome</keyword>
<organism evidence="7 8">
    <name type="scientific">Puia dinghuensis</name>
    <dbReference type="NCBI Taxonomy" id="1792502"/>
    <lineage>
        <taxon>Bacteria</taxon>
        <taxon>Pseudomonadati</taxon>
        <taxon>Bacteroidota</taxon>
        <taxon>Chitinophagia</taxon>
        <taxon>Chitinophagales</taxon>
        <taxon>Chitinophagaceae</taxon>
        <taxon>Puia</taxon>
    </lineage>
</organism>
<reference evidence="7" key="2">
    <citation type="submission" date="2020-09" db="EMBL/GenBank/DDBJ databases">
        <authorList>
            <person name="Sun Q."/>
            <person name="Zhou Y."/>
        </authorList>
    </citation>
    <scope>NUCLEOTIDE SEQUENCE</scope>
    <source>
        <strain evidence="7">CGMCC 1.15448</strain>
    </source>
</reference>
<keyword evidence="3" id="KW-0731">Sigma factor</keyword>
<dbReference type="PRINTS" id="PR00038">
    <property type="entry name" value="HTHLUXR"/>
</dbReference>
<keyword evidence="4" id="KW-0804">Transcription</keyword>
<evidence type="ECO:0000256" key="3">
    <source>
        <dbReference type="ARBA" id="ARBA00023082"/>
    </source>
</evidence>
<evidence type="ECO:0000256" key="2">
    <source>
        <dbReference type="ARBA" id="ARBA00023015"/>
    </source>
</evidence>
<dbReference type="InterPro" id="IPR013324">
    <property type="entry name" value="RNA_pol_sigma_r3/r4-like"/>
</dbReference>
<reference evidence="7" key="1">
    <citation type="journal article" date="2014" name="Int. J. Syst. Evol. Microbiol.">
        <title>Complete genome sequence of Corynebacterium casei LMG S-19264T (=DSM 44701T), isolated from a smear-ripened cheese.</title>
        <authorList>
            <consortium name="US DOE Joint Genome Institute (JGI-PGF)"/>
            <person name="Walter F."/>
            <person name="Albersmeier A."/>
            <person name="Kalinowski J."/>
            <person name="Ruckert C."/>
        </authorList>
    </citation>
    <scope>NUCLEOTIDE SEQUENCE</scope>
    <source>
        <strain evidence="7">CGMCC 1.15448</strain>
    </source>
</reference>
<dbReference type="InterPro" id="IPR000792">
    <property type="entry name" value="Tscrpt_reg_LuxR_C"/>
</dbReference>
<keyword evidence="2" id="KW-0805">Transcription regulation</keyword>
<dbReference type="AlphaFoldDB" id="A0A8J2XXZ4"/>
<sequence length="173" mass="20237">MLSIKELKDGDEYCFRQVFDQYHQKLYFFILSKTKSEYIAEEVVQMAFTKLWQYRQTLQEEYTISTQLFRIATTVLIDFLRKYNNKDAVTAGLDGLAVEKGIDSTNEKMSGAELQKRISEAVNDMPPVRKQVFEMSREHGMSYREIAETLCVSSKTVETHIYKALKQIKKHII</sequence>
<comment type="caution">
    <text evidence="7">The sequence shown here is derived from an EMBL/GenBank/DDBJ whole genome shotgun (WGS) entry which is preliminary data.</text>
</comment>
<dbReference type="Pfam" id="PF04542">
    <property type="entry name" value="Sigma70_r2"/>
    <property type="match status" value="1"/>
</dbReference>
<comment type="similarity">
    <text evidence="1">Belongs to the sigma-70 factor family. ECF subfamily.</text>
</comment>
<dbReference type="Proteomes" id="UP000607559">
    <property type="component" value="Unassembled WGS sequence"/>
</dbReference>
<evidence type="ECO:0000256" key="1">
    <source>
        <dbReference type="ARBA" id="ARBA00010641"/>
    </source>
</evidence>
<feature type="domain" description="RNA polymerase sigma-70 region 2" evidence="5">
    <location>
        <begin position="19"/>
        <end position="83"/>
    </location>
</feature>
<evidence type="ECO:0000259" key="5">
    <source>
        <dbReference type="Pfam" id="PF04542"/>
    </source>
</evidence>
<dbReference type="GO" id="GO:0016987">
    <property type="term" value="F:sigma factor activity"/>
    <property type="evidence" value="ECO:0007669"/>
    <property type="project" value="UniProtKB-KW"/>
</dbReference>
<dbReference type="GO" id="GO:0003677">
    <property type="term" value="F:DNA binding"/>
    <property type="evidence" value="ECO:0007669"/>
    <property type="project" value="InterPro"/>
</dbReference>
<dbReference type="EMBL" id="BMJC01000009">
    <property type="protein sequence ID" value="GGB25492.1"/>
    <property type="molecule type" value="Genomic_DNA"/>
</dbReference>